<protein>
    <recommendedName>
        <fullName evidence="5">Peptidase S9 prolyl oligopeptidase catalytic domain-containing protein</fullName>
    </recommendedName>
</protein>
<evidence type="ECO:0000256" key="2">
    <source>
        <dbReference type="SAM" id="Phobius"/>
    </source>
</evidence>
<keyword evidence="4" id="KW-1185">Reference proteome</keyword>
<keyword evidence="2" id="KW-1133">Transmembrane helix</keyword>
<comment type="caution">
    <text evidence="3">The sequence shown here is derived from an EMBL/GenBank/DDBJ whole genome shotgun (WGS) entry which is preliminary data.</text>
</comment>
<dbReference type="InterPro" id="IPR050565">
    <property type="entry name" value="LYPA1-2/EST-like"/>
</dbReference>
<reference evidence="3 4" key="1">
    <citation type="submission" date="2018-01" db="EMBL/GenBank/DDBJ databases">
        <title>Genome characterization of the sugarcane-associated fungus Trichoderma ghanense CCMA-1212 and their application in lignocelulose bioconversion.</title>
        <authorList>
            <person name="Steindorff A.S."/>
            <person name="Mendes T.D."/>
            <person name="Vilela E.S.D."/>
            <person name="Rodrigues D.S."/>
            <person name="Formighieri E.F."/>
            <person name="Melo I.S."/>
            <person name="Favaro L.C.L."/>
        </authorList>
    </citation>
    <scope>NUCLEOTIDE SEQUENCE [LARGE SCALE GENOMIC DNA]</scope>
    <source>
        <strain evidence="3 4">CCMA-1212</strain>
    </source>
</reference>
<dbReference type="GeneID" id="300574520"/>
<dbReference type="SUPFAM" id="SSF53474">
    <property type="entry name" value="alpha/beta-Hydrolases"/>
    <property type="match status" value="1"/>
</dbReference>
<dbReference type="PANTHER" id="PTHR10655:SF17">
    <property type="entry name" value="LYSOPHOSPHOLIPASE-LIKE PROTEIN 1"/>
    <property type="match status" value="1"/>
</dbReference>
<keyword evidence="2" id="KW-0472">Membrane</keyword>
<feature type="transmembrane region" description="Helical" evidence="2">
    <location>
        <begin position="20"/>
        <end position="37"/>
    </location>
</feature>
<dbReference type="Gene3D" id="3.40.50.1820">
    <property type="entry name" value="alpha/beta hydrolase"/>
    <property type="match status" value="1"/>
</dbReference>
<name>A0ABY2HBY6_9HYPO</name>
<evidence type="ECO:0008006" key="5">
    <source>
        <dbReference type="Google" id="ProtNLM"/>
    </source>
</evidence>
<evidence type="ECO:0000313" key="4">
    <source>
        <dbReference type="Proteomes" id="UP001642720"/>
    </source>
</evidence>
<organism evidence="3 4">
    <name type="scientific">Trichoderma ghanense</name>
    <dbReference type="NCBI Taxonomy" id="65468"/>
    <lineage>
        <taxon>Eukaryota</taxon>
        <taxon>Fungi</taxon>
        <taxon>Dikarya</taxon>
        <taxon>Ascomycota</taxon>
        <taxon>Pezizomycotina</taxon>
        <taxon>Sordariomycetes</taxon>
        <taxon>Hypocreomycetidae</taxon>
        <taxon>Hypocreales</taxon>
        <taxon>Hypocreaceae</taxon>
        <taxon>Trichoderma</taxon>
    </lineage>
</organism>
<dbReference type="RefSeq" id="XP_073561360.1">
    <property type="nucleotide sequence ID" value="XM_073700070.1"/>
</dbReference>
<dbReference type="PANTHER" id="PTHR10655">
    <property type="entry name" value="LYSOPHOSPHOLIPASE-RELATED"/>
    <property type="match status" value="1"/>
</dbReference>
<feature type="compositionally biased region" description="Acidic residues" evidence="1">
    <location>
        <begin position="88"/>
        <end position="100"/>
    </location>
</feature>
<evidence type="ECO:0000256" key="1">
    <source>
        <dbReference type="SAM" id="MobiDB-lite"/>
    </source>
</evidence>
<dbReference type="EMBL" id="PPTA01000003">
    <property type="protein sequence ID" value="TFB05159.1"/>
    <property type="molecule type" value="Genomic_DNA"/>
</dbReference>
<evidence type="ECO:0000313" key="3">
    <source>
        <dbReference type="EMBL" id="TFB05159.1"/>
    </source>
</evidence>
<accession>A0ABY2HBY6</accession>
<dbReference type="Proteomes" id="UP001642720">
    <property type="component" value="Unassembled WGS sequence"/>
</dbReference>
<feature type="region of interest" description="Disordered" evidence="1">
    <location>
        <begin position="79"/>
        <end position="107"/>
    </location>
</feature>
<keyword evidence="2" id="KW-0812">Transmembrane</keyword>
<sequence length="235" mass="25510">MNLIDEVVTEECARVGRENVFLVGVGMGFAVAATYVMQMEDGMGGLLGACGWLPFHEELKRVGVYGEVVGLSGGCFGGKRRDDKGGEDQEEEDDDEDEGDVFASGYSTPTLCEEHDNQATTSSLMLKRIKAFFEHILLRGTPPTHPRICNRIDSSTPVVLVHGADDQEVSFTYAKEAQETLRHFGFDATLRVVEGETHEVSRGLMGELMDGLMGRGMGNGDVRGAVGEMLLGGWL</sequence>
<gene>
    <name evidence="3" type="ORF">CCMA1212_002694</name>
</gene>
<dbReference type="InterPro" id="IPR029058">
    <property type="entry name" value="AB_hydrolase_fold"/>
</dbReference>
<proteinExistence type="predicted"/>